<dbReference type="Gene3D" id="2.160.10.10">
    <property type="entry name" value="Hexapeptide repeat proteins"/>
    <property type="match status" value="1"/>
</dbReference>
<evidence type="ECO:0000256" key="4">
    <source>
        <dbReference type="ARBA" id="ARBA00022695"/>
    </source>
</evidence>
<dbReference type="Gene3D" id="3.90.550.10">
    <property type="entry name" value="Spore Coat Polysaccharide Biosynthesis Protein SpsA, Chain A"/>
    <property type="match status" value="1"/>
</dbReference>
<dbReference type="SUPFAM" id="SSF51161">
    <property type="entry name" value="Trimeric LpxA-like enzymes"/>
    <property type="match status" value="1"/>
</dbReference>
<accession>A0ABW5P207</accession>
<keyword evidence="12" id="KW-1185">Reference proteome</keyword>
<dbReference type="InterPro" id="IPR005836">
    <property type="entry name" value="ADP_Glu_pyroP_CS"/>
</dbReference>
<comment type="caution">
    <text evidence="11">The sequence shown here is derived from an EMBL/GenBank/DDBJ whole genome shotgun (WGS) entry which is preliminary data.</text>
</comment>
<evidence type="ECO:0000313" key="12">
    <source>
        <dbReference type="Proteomes" id="UP001597475"/>
    </source>
</evidence>
<reference evidence="12" key="1">
    <citation type="journal article" date="2019" name="Int. J. Syst. Evol. Microbiol.">
        <title>The Global Catalogue of Microorganisms (GCM) 10K type strain sequencing project: providing services to taxonomists for standard genome sequencing and annotation.</title>
        <authorList>
            <consortium name="The Broad Institute Genomics Platform"/>
            <consortium name="The Broad Institute Genome Sequencing Center for Infectious Disease"/>
            <person name="Wu L."/>
            <person name="Ma J."/>
        </authorList>
    </citation>
    <scope>NUCLEOTIDE SEQUENCE [LARGE SCALE GENOMIC DNA]</scope>
    <source>
        <strain evidence="12">KCTC 33842</strain>
    </source>
</reference>
<evidence type="ECO:0000256" key="5">
    <source>
        <dbReference type="ARBA" id="ARBA00022741"/>
    </source>
</evidence>
<evidence type="ECO:0000259" key="9">
    <source>
        <dbReference type="Pfam" id="PF00483"/>
    </source>
</evidence>
<dbReference type="PROSITE" id="PS00808">
    <property type="entry name" value="ADP_GLC_PYROPHOSPH_1"/>
    <property type="match status" value="1"/>
</dbReference>
<dbReference type="InterPro" id="IPR029044">
    <property type="entry name" value="Nucleotide-diphossugar_trans"/>
</dbReference>
<name>A0ABW5P207_9DEIO</name>
<dbReference type="InterPro" id="IPR056818">
    <property type="entry name" value="GlmU/GlgC-like_hexapep"/>
</dbReference>
<gene>
    <name evidence="11" type="ORF">ACFSR9_01705</name>
</gene>
<evidence type="ECO:0000256" key="7">
    <source>
        <dbReference type="ARBA" id="ARBA00023056"/>
    </source>
</evidence>
<organism evidence="11 12">
    <name type="scientific">Deinococcus taklimakanensis</name>
    <dbReference type="NCBI Taxonomy" id="536443"/>
    <lineage>
        <taxon>Bacteria</taxon>
        <taxon>Thermotogati</taxon>
        <taxon>Deinococcota</taxon>
        <taxon>Deinococci</taxon>
        <taxon>Deinococcales</taxon>
        <taxon>Deinococcaceae</taxon>
        <taxon>Deinococcus</taxon>
    </lineage>
</organism>
<keyword evidence="3" id="KW-0808">Transferase</keyword>
<evidence type="ECO:0000256" key="1">
    <source>
        <dbReference type="ARBA" id="ARBA00010443"/>
    </source>
</evidence>
<dbReference type="GO" id="GO:0016779">
    <property type="term" value="F:nucleotidyltransferase activity"/>
    <property type="evidence" value="ECO:0007669"/>
    <property type="project" value="UniProtKB-KW"/>
</dbReference>
<keyword evidence="5" id="KW-0547">Nucleotide-binding</keyword>
<evidence type="ECO:0000313" key="11">
    <source>
        <dbReference type="EMBL" id="MFD2608157.1"/>
    </source>
</evidence>
<evidence type="ECO:0000259" key="10">
    <source>
        <dbReference type="Pfam" id="PF24894"/>
    </source>
</evidence>
<dbReference type="RefSeq" id="WP_386842452.1">
    <property type="nucleotide sequence ID" value="NZ_JBHUMK010000008.1"/>
</dbReference>
<keyword evidence="7" id="KW-0320">Glycogen biosynthesis</keyword>
<comment type="similarity">
    <text evidence="1">Belongs to the bacterial/plant glucose-1-phosphate adenylyltransferase family.</text>
</comment>
<dbReference type="PANTHER" id="PTHR43523">
    <property type="entry name" value="GLUCOSE-1-PHOSPHATE ADENYLYLTRANSFERASE-RELATED"/>
    <property type="match status" value="1"/>
</dbReference>
<evidence type="ECO:0000256" key="6">
    <source>
        <dbReference type="ARBA" id="ARBA00022840"/>
    </source>
</evidence>
<keyword evidence="4 11" id="KW-0548">Nucleotidyltransferase</keyword>
<evidence type="ECO:0000256" key="3">
    <source>
        <dbReference type="ARBA" id="ARBA00022679"/>
    </source>
</evidence>
<sequence>MSQFSRRSLSSGPTARGTRMFGQKVLALILAGGKGSRLGALTAHRAKPALTFGGTYRLIDFALSNCVHSGLSDVWVIEEYEVHSLNDHLGGGRPWDLDRTHGGLQVLPPYKGGAAGAGGFASGNADAIHLHANLIREYAPDVLLVLSADHIYKLDYGPVIERHLQTGAGVTMVTTTLPQGEDATRFGNVTTFKNGRVKRFDYKPEKPTSDQITTEVFVYDAPKLLATLDRIAAEKKGARQKDAGKKEDPDAAHLGDFGDELIPNLVKAGEAYAYALGGYWLDVGLPGAYWQAHQDLLSGASVPLDDPEWPVLSSSVPRMPARLDAGADVDASLIAYGCHVQGRVRRSVLAPGVRVEPGAVVEDAVLLRDVTVRAGGVVRRAIVDEASEISGTVDGGRGQVAVIPARTRLKVGQRVTGAPRQEEGGN</sequence>
<proteinExistence type="inferred from homology"/>
<keyword evidence="8" id="KW-0119">Carbohydrate metabolism</keyword>
<keyword evidence="6" id="KW-0067">ATP-binding</keyword>
<feature type="domain" description="Glucose-1-phosphate adenylyltransferase/Bifunctional protein GlmU-like C-terminal hexapeptide" evidence="10">
    <location>
        <begin position="328"/>
        <end position="391"/>
    </location>
</feature>
<dbReference type="EMBL" id="JBHUMK010000008">
    <property type="protein sequence ID" value="MFD2608157.1"/>
    <property type="molecule type" value="Genomic_DNA"/>
</dbReference>
<dbReference type="Pfam" id="PF24894">
    <property type="entry name" value="Hexapep_GlmU"/>
    <property type="match status" value="1"/>
</dbReference>
<protein>
    <submittedName>
        <fullName evidence="11">Glucose-1-phosphate adenylyltransferase family protein</fullName>
    </submittedName>
</protein>
<evidence type="ECO:0000256" key="8">
    <source>
        <dbReference type="ARBA" id="ARBA00023277"/>
    </source>
</evidence>
<evidence type="ECO:0000256" key="2">
    <source>
        <dbReference type="ARBA" id="ARBA00022600"/>
    </source>
</evidence>
<dbReference type="Proteomes" id="UP001597475">
    <property type="component" value="Unassembled WGS sequence"/>
</dbReference>
<keyword evidence="2" id="KW-0321">Glycogen metabolism</keyword>
<dbReference type="CDD" id="cd02508">
    <property type="entry name" value="ADP_Glucose_PP"/>
    <property type="match status" value="1"/>
</dbReference>
<dbReference type="SUPFAM" id="SSF53448">
    <property type="entry name" value="Nucleotide-diphospho-sugar transferases"/>
    <property type="match status" value="1"/>
</dbReference>
<dbReference type="PANTHER" id="PTHR43523:SF2">
    <property type="entry name" value="GLUCOSE-1-PHOSPHATE ADENYLYLTRANSFERASE"/>
    <property type="match status" value="1"/>
</dbReference>
<dbReference type="Pfam" id="PF00483">
    <property type="entry name" value="NTP_transferase"/>
    <property type="match status" value="1"/>
</dbReference>
<feature type="domain" description="Nucleotidyl transferase" evidence="9">
    <location>
        <begin position="27"/>
        <end position="297"/>
    </location>
</feature>
<dbReference type="InterPro" id="IPR011004">
    <property type="entry name" value="Trimer_LpxA-like_sf"/>
</dbReference>
<dbReference type="InterPro" id="IPR011831">
    <property type="entry name" value="ADP-Glc_PPase"/>
</dbReference>
<dbReference type="InterPro" id="IPR005835">
    <property type="entry name" value="NTP_transferase_dom"/>
</dbReference>